<dbReference type="InterPro" id="IPR007438">
    <property type="entry name" value="DUF488"/>
</dbReference>
<protein>
    <submittedName>
        <fullName evidence="1">DUF488 domain-containing protein</fullName>
    </submittedName>
</protein>
<dbReference type="PANTHER" id="PTHR39337">
    <property type="entry name" value="BLR5642 PROTEIN"/>
    <property type="match status" value="1"/>
</dbReference>
<accession>A0ABP7G696</accession>
<dbReference type="PIRSF" id="PIRSF024492">
    <property type="entry name" value="UCP024492"/>
    <property type="match status" value="1"/>
</dbReference>
<dbReference type="EMBL" id="BAABAF010000002">
    <property type="protein sequence ID" value="GAA3757031.1"/>
    <property type="molecule type" value="Genomic_DNA"/>
</dbReference>
<keyword evidence="2" id="KW-1185">Reference proteome</keyword>
<evidence type="ECO:0000313" key="2">
    <source>
        <dbReference type="Proteomes" id="UP001500540"/>
    </source>
</evidence>
<dbReference type="PANTHER" id="PTHR39337:SF1">
    <property type="entry name" value="BLR5642 PROTEIN"/>
    <property type="match status" value="1"/>
</dbReference>
<evidence type="ECO:0000313" key="1">
    <source>
        <dbReference type="EMBL" id="GAA3757031.1"/>
    </source>
</evidence>
<dbReference type="Proteomes" id="UP001500540">
    <property type="component" value="Unassembled WGS sequence"/>
</dbReference>
<sequence>MSSGPDARVYTIGHSTHPIDEFIGILRAYSIERLIDVRTVPGSRHNPQFGAEALAASLAEAGIDAERIAALGGLRYTRAGVESTDGAWRNRSFRNYADYMQTPEFAAGVDELVARARAQQVAIMCAEAVPWRCHRSLIGDALLVRGIEVRDIFSASSAKPHTLTAFAAVEGRRVWYPAEGAASDDQAPPARRAD</sequence>
<reference evidence="2" key="1">
    <citation type="journal article" date="2019" name="Int. J. Syst. Evol. Microbiol.">
        <title>The Global Catalogue of Microorganisms (GCM) 10K type strain sequencing project: providing services to taxonomists for standard genome sequencing and annotation.</title>
        <authorList>
            <consortium name="The Broad Institute Genomics Platform"/>
            <consortium name="The Broad Institute Genome Sequencing Center for Infectious Disease"/>
            <person name="Wu L."/>
            <person name="Ma J."/>
        </authorList>
    </citation>
    <scope>NUCLEOTIDE SEQUENCE [LARGE SCALE GENOMIC DNA]</scope>
    <source>
        <strain evidence="2">JCM 16950</strain>
    </source>
</reference>
<name>A0ABP7G696_9MICO</name>
<proteinExistence type="predicted"/>
<dbReference type="InterPro" id="IPR014519">
    <property type="entry name" value="UCP024492"/>
</dbReference>
<comment type="caution">
    <text evidence="1">The sequence shown here is derived from an EMBL/GenBank/DDBJ whole genome shotgun (WGS) entry which is preliminary data.</text>
</comment>
<dbReference type="Pfam" id="PF04343">
    <property type="entry name" value="DUF488"/>
    <property type="match status" value="1"/>
</dbReference>
<organism evidence="1 2">
    <name type="scientific">Microbacterium kribbense</name>
    <dbReference type="NCBI Taxonomy" id="433645"/>
    <lineage>
        <taxon>Bacteria</taxon>
        <taxon>Bacillati</taxon>
        <taxon>Actinomycetota</taxon>
        <taxon>Actinomycetes</taxon>
        <taxon>Micrococcales</taxon>
        <taxon>Microbacteriaceae</taxon>
        <taxon>Microbacterium</taxon>
    </lineage>
</organism>
<gene>
    <name evidence="1" type="ORF">GCM10022240_07330</name>
</gene>
<dbReference type="RefSeq" id="WP_344780639.1">
    <property type="nucleotide sequence ID" value="NZ_BAABAF010000002.1"/>
</dbReference>